<protein>
    <submittedName>
        <fullName evidence="3">Uncharacterized protein</fullName>
    </submittedName>
</protein>
<feature type="signal peptide" evidence="2">
    <location>
        <begin position="1"/>
        <end position="21"/>
    </location>
</feature>
<name>A0A9K3K8D6_9STRA</name>
<feature type="region of interest" description="Disordered" evidence="1">
    <location>
        <begin position="183"/>
        <end position="206"/>
    </location>
</feature>
<feature type="region of interest" description="Disordered" evidence="1">
    <location>
        <begin position="256"/>
        <end position="279"/>
    </location>
</feature>
<accession>A0A9K3K8D6</accession>
<comment type="caution">
    <text evidence="3">The sequence shown here is derived from an EMBL/GenBank/DDBJ whole genome shotgun (WGS) entry which is preliminary data.</text>
</comment>
<sequence>MIQSVAHLIILLCWTTVESSALLLKTTQTVPCTRARTSLKNVNGELTDDDTVDGLQAPLFRYSLFTLDKTIGGRQESFRSKSRFCKRWLTQLRKDQSKFLLCSRLSFRNIRIKKYLSTIAAVAIVVASLFGPPVLRVNAITDCDVSSVSMARTANEPALIAAVEESIVETVAAVSQEVESLCSEDMETKEGDPSSTSVTPGGDSDPWKVQQVAKIAATDDRVSTPISSKSAGVVVGVAATSGGVIYARRKFQGISDDIPEETKDTSMDPAPKKSAPERIVANSSSLPLKDPIYIQARNQPKPPAEEAEIAARPQGGCNQGGKNFLQSLPLEAAVMQFNPRHFIFIALCLMTFEHGRSLICSHPRTDQNSNTALNALPNPFRAMRNRFRKPRVTANFPVNGKKVKLTPEKTEQLSKKYSNIQDVGDRAFEVIKDLELVDTKWKTFPKKA</sequence>
<reference evidence="3" key="2">
    <citation type="submission" date="2021-04" db="EMBL/GenBank/DDBJ databases">
        <authorList>
            <person name="Podell S."/>
        </authorList>
    </citation>
    <scope>NUCLEOTIDE SEQUENCE</scope>
    <source>
        <strain evidence="3">Hildebrandi</strain>
    </source>
</reference>
<reference evidence="3" key="1">
    <citation type="journal article" date="2021" name="Sci. Rep.">
        <title>Diploid genomic architecture of Nitzschia inconspicua, an elite biomass production diatom.</title>
        <authorList>
            <person name="Oliver A."/>
            <person name="Podell S."/>
            <person name="Pinowska A."/>
            <person name="Traller J.C."/>
            <person name="Smith S.R."/>
            <person name="McClure R."/>
            <person name="Beliaev A."/>
            <person name="Bohutskyi P."/>
            <person name="Hill E.A."/>
            <person name="Rabines A."/>
            <person name="Zheng H."/>
            <person name="Allen L.Z."/>
            <person name="Kuo A."/>
            <person name="Grigoriev I.V."/>
            <person name="Allen A.E."/>
            <person name="Hazlebeck D."/>
            <person name="Allen E.E."/>
        </authorList>
    </citation>
    <scope>NUCLEOTIDE SEQUENCE</scope>
    <source>
        <strain evidence="3">Hildebrandi</strain>
    </source>
</reference>
<evidence type="ECO:0000256" key="1">
    <source>
        <dbReference type="SAM" id="MobiDB-lite"/>
    </source>
</evidence>
<evidence type="ECO:0000256" key="2">
    <source>
        <dbReference type="SAM" id="SignalP"/>
    </source>
</evidence>
<proteinExistence type="predicted"/>
<keyword evidence="2" id="KW-0732">Signal</keyword>
<organism evidence="3 4">
    <name type="scientific">Nitzschia inconspicua</name>
    <dbReference type="NCBI Taxonomy" id="303405"/>
    <lineage>
        <taxon>Eukaryota</taxon>
        <taxon>Sar</taxon>
        <taxon>Stramenopiles</taxon>
        <taxon>Ochrophyta</taxon>
        <taxon>Bacillariophyta</taxon>
        <taxon>Bacillariophyceae</taxon>
        <taxon>Bacillariophycidae</taxon>
        <taxon>Bacillariales</taxon>
        <taxon>Bacillariaceae</taxon>
        <taxon>Nitzschia</taxon>
    </lineage>
</organism>
<gene>
    <name evidence="3" type="ORF">IV203_011120</name>
</gene>
<evidence type="ECO:0000313" key="4">
    <source>
        <dbReference type="Proteomes" id="UP000693970"/>
    </source>
</evidence>
<dbReference type="Proteomes" id="UP000693970">
    <property type="component" value="Unassembled WGS sequence"/>
</dbReference>
<evidence type="ECO:0000313" key="3">
    <source>
        <dbReference type="EMBL" id="KAG7338490.1"/>
    </source>
</evidence>
<dbReference type="EMBL" id="JAGRRH010000055">
    <property type="protein sequence ID" value="KAG7338490.1"/>
    <property type="molecule type" value="Genomic_DNA"/>
</dbReference>
<dbReference type="AlphaFoldDB" id="A0A9K3K8D6"/>
<feature type="compositionally biased region" description="Basic and acidic residues" evidence="1">
    <location>
        <begin position="260"/>
        <end position="276"/>
    </location>
</feature>
<dbReference type="OrthoDB" id="56758at2759"/>
<keyword evidence="4" id="KW-1185">Reference proteome</keyword>
<feature type="chain" id="PRO_5039923888" evidence="2">
    <location>
        <begin position="22"/>
        <end position="448"/>
    </location>
</feature>